<dbReference type="SUPFAM" id="SSF50249">
    <property type="entry name" value="Nucleic acid-binding proteins"/>
    <property type="match status" value="1"/>
</dbReference>
<feature type="region of interest" description="Disordered" evidence="1">
    <location>
        <begin position="63"/>
        <end position="84"/>
    </location>
</feature>
<reference evidence="3" key="1">
    <citation type="journal article" date="2019" name="Sci. Rep.">
        <title>Draft genome of Tanacetum cinerariifolium, the natural source of mosquito coil.</title>
        <authorList>
            <person name="Yamashiro T."/>
            <person name="Shiraishi A."/>
            <person name="Satake H."/>
            <person name="Nakayama K."/>
        </authorList>
    </citation>
    <scope>NUCLEOTIDE SEQUENCE</scope>
</reference>
<dbReference type="EMBL" id="BKCJ010010553">
    <property type="protein sequence ID" value="GEU92110.1"/>
    <property type="molecule type" value="Genomic_DNA"/>
</dbReference>
<dbReference type="AlphaFoldDB" id="A0A6L2P0X2"/>
<dbReference type="InterPro" id="IPR013955">
    <property type="entry name" value="Rep_factor-A_C"/>
</dbReference>
<accession>A0A6L2P0X2</accession>
<proteinExistence type="predicted"/>
<evidence type="ECO:0000259" key="2">
    <source>
        <dbReference type="Pfam" id="PF08646"/>
    </source>
</evidence>
<sequence>MRDLPAGFRIRAHGDVKGRCGKGFGTVEVYMKSLGMKMNSARSWAGKLVGKSAQNMSSNTEVTYSEGKVHPSDDGSQPRSQKGWNFPGCGGEKCKKGVVRKNGSFWCQACEKAVDYLVLRFRLELDVSDKTASTIVVMFDEPTKELLKCSVDSLVADDDESGFGYADHAGLPLALANIIDTTHTLEMKSHTYYEHGVFESFTEELEDSNEEVTGDMDDGGADDKESSLADKKKKKSTLWMIVTLRKPSEFQATQGAGLTSEINRQAVMD</sequence>
<protein>
    <recommendedName>
        <fullName evidence="2">Replication factor A C-terminal domain-containing protein</fullName>
    </recommendedName>
</protein>
<feature type="compositionally biased region" description="Polar residues" evidence="1">
    <location>
        <begin position="74"/>
        <end position="83"/>
    </location>
</feature>
<dbReference type="InterPro" id="IPR012340">
    <property type="entry name" value="NA-bd_OB-fold"/>
</dbReference>
<organism evidence="3">
    <name type="scientific">Tanacetum cinerariifolium</name>
    <name type="common">Dalmatian daisy</name>
    <name type="synonym">Chrysanthemum cinerariifolium</name>
    <dbReference type="NCBI Taxonomy" id="118510"/>
    <lineage>
        <taxon>Eukaryota</taxon>
        <taxon>Viridiplantae</taxon>
        <taxon>Streptophyta</taxon>
        <taxon>Embryophyta</taxon>
        <taxon>Tracheophyta</taxon>
        <taxon>Spermatophyta</taxon>
        <taxon>Magnoliopsida</taxon>
        <taxon>eudicotyledons</taxon>
        <taxon>Gunneridae</taxon>
        <taxon>Pentapetalae</taxon>
        <taxon>asterids</taxon>
        <taxon>campanulids</taxon>
        <taxon>Asterales</taxon>
        <taxon>Asteraceae</taxon>
        <taxon>Asteroideae</taxon>
        <taxon>Anthemideae</taxon>
        <taxon>Anthemidinae</taxon>
        <taxon>Tanacetum</taxon>
    </lineage>
</organism>
<name>A0A6L2P0X2_TANCI</name>
<dbReference type="Pfam" id="PF08646">
    <property type="entry name" value="Rep_fac-A_C"/>
    <property type="match status" value="1"/>
</dbReference>
<gene>
    <name evidence="3" type="ORF">Tci_064088</name>
</gene>
<feature type="compositionally biased region" description="Acidic residues" evidence="1">
    <location>
        <begin position="204"/>
        <end position="220"/>
    </location>
</feature>
<comment type="caution">
    <text evidence="3">The sequence shown here is derived from an EMBL/GenBank/DDBJ whole genome shotgun (WGS) entry which is preliminary data.</text>
</comment>
<evidence type="ECO:0000313" key="3">
    <source>
        <dbReference type="EMBL" id="GEU92110.1"/>
    </source>
</evidence>
<feature type="domain" description="Replication factor A C-terminal" evidence="2">
    <location>
        <begin position="85"/>
        <end position="159"/>
    </location>
</feature>
<evidence type="ECO:0000256" key="1">
    <source>
        <dbReference type="SAM" id="MobiDB-lite"/>
    </source>
</evidence>
<feature type="compositionally biased region" description="Basic and acidic residues" evidence="1">
    <location>
        <begin position="221"/>
        <end position="230"/>
    </location>
</feature>
<feature type="region of interest" description="Disordered" evidence="1">
    <location>
        <begin position="204"/>
        <end position="234"/>
    </location>
</feature>
<dbReference type="Gene3D" id="2.40.50.140">
    <property type="entry name" value="Nucleic acid-binding proteins"/>
    <property type="match status" value="1"/>
</dbReference>